<evidence type="ECO:0000256" key="1">
    <source>
        <dbReference type="ARBA" id="ARBA00010875"/>
    </source>
</evidence>
<reference evidence="9 10" key="1">
    <citation type="submission" date="2022-11" db="EMBL/GenBank/DDBJ databases">
        <title>Minimal conservation of predation-associated metabolite biosynthetic gene clusters underscores biosynthetic potential of Myxococcota including descriptions for ten novel species: Archangium lansinium sp. nov., Myxococcus landrumus sp. nov., Nannocystis bai.</title>
        <authorList>
            <person name="Ahearne A."/>
            <person name="Stevens C."/>
            <person name="Phillips K."/>
        </authorList>
    </citation>
    <scope>NUCLEOTIDE SEQUENCE [LARGE SCALE GENOMIC DNA]</scope>
    <source>
        <strain evidence="9 10">MIWBW</strain>
    </source>
</reference>
<name>A0ABT4ADK7_9BACT</name>
<evidence type="ECO:0000256" key="2">
    <source>
        <dbReference type="ARBA" id="ARBA00022722"/>
    </source>
</evidence>
<keyword evidence="3 7" id="KW-0479">Metal-binding</keyword>
<dbReference type="InterPro" id="IPR014710">
    <property type="entry name" value="RmlC-like_jellyroll"/>
</dbReference>
<dbReference type="HAMAP" id="MF_00009">
    <property type="entry name" value="Endoribonucl_YbeY"/>
    <property type="match status" value="1"/>
</dbReference>
<keyword evidence="7" id="KW-0963">Cytoplasm</keyword>
<keyword evidence="4 7" id="KW-0255">Endonuclease</keyword>
<dbReference type="Pfam" id="PF02130">
    <property type="entry name" value="YbeY"/>
    <property type="match status" value="1"/>
</dbReference>
<dbReference type="Proteomes" id="UP001207654">
    <property type="component" value="Unassembled WGS sequence"/>
</dbReference>
<keyword evidence="2 7" id="KW-0540">Nuclease</keyword>
<evidence type="ECO:0000256" key="5">
    <source>
        <dbReference type="ARBA" id="ARBA00022801"/>
    </source>
</evidence>
<accession>A0ABT4ADK7</accession>
<dbReference type="InterPro" id="IPR013096">
    <property type="entry name" value="Cupin_2"/>
</dbReference>
<dbReference type="InterPro" id="IPR020549">
    <property type="entry name" value="YbeY_CS"/>
</dbReference>
<evidence type="ECO:0000313" key="9">
    <source>
        <dbReference type="EMBL" id="MCY1079753.1"/>
    </source>
</evidence>
<dbReference type="PANTHER" id="PTHR46986:SF1">
    <property type="entry name" value="ENDORIBONUCLEASE YBEY, CHLOROPLASTIC"/>
    <property type="match status" value="1"/>
</dbReference>
<dbReference type="Pfam" id="PF07883">
    <property type="entry name" value="Cupin_2"/>
    <property type="match status" value="1"/>
</dbReference>
<keyword evidence="5 7" id="KW-0378">Hydrolase</keyword>
<dbReference type="InterPro" id="IPR023091">
    <property type="entry name" value="MetalPrtase_cat_dom_sf_prd"/>
</dbReference>
<dbReference type="InterPro" id="IPR002036">
    <property type="entry name" value="YbeY"/>
</dbReference>
<feature type="binding site" evidence="7">
    <location>
        <position position="266"/>
    </location>
    <ligand>
        <name>Zn(2+)</name>
        <dbReference type="ChEBI" id="CHEBI:29105"/>
        <note>catalytic</note>
    </ligand>
</feature>
<evidence type="ECO:0000313" key="10">
    <source>
        <dbReference type="Proteomes" id="UP001207654"/>
    </source>
</evidence>
<keyword evidence="6 7" id="KW-0862">Zinc</keyword>
<comment type="similarity">
    <text evidence="1 7">Belongs to the endoribonuclease YbeY family.</text>
</comment>
<comment type="function">
    <text evidence="7">Single strand-specific metallo-endoribonuclease involved in late-stage 70S ribosome quality control and in maturation of the 3' terminus of the 16S rRNA.</text>
</comment>
<comment type="subcellular location">
    <subcellularLocation>
        <location evidence="7">Cytoplasm</location>
    </subcellularLocation>
</comment>
<dbReference type="Gene3D" id="2.60.120.10">
    <property type="entry name" value="Jelly Rolls"/>
    <property type="match status" value="1"/>
</dbReference>
<dbReference type="EC" id="3.1.-.-" evidence="7"/>
<evidence type="ECO:0000256" key="6">
    <source>
        <dbReference type="ARBA" id="ARBA00022833"/>
    </source>
</evidence>
<feature type="domain" description="Cupin type-2" evidence="8">
    <location>
        <begin position="57"/>
        <end position="122"/>
    </location>
</feature>
<sequence>MVRGALRARAPDAPRRRRSNVVKLRKGKIIPREDGKRIEEFVGAATTGTDSMSVARMLAPPGWSEPAQTPEFDEVVIVLKGELTLVVDGRRQLIGEGELGMVPRGHRVVYRNDGQGACDYYSMCAPAFRVELAHIEEAPKEEQANRVTVQVAHPQGKRFSKQVTELAETFLRKMELTGCELSISLVGDHAIRRLNRTWRKKDKATDVLSFPAGDLPKGTPGPRQLGDVVISLDTAKQQAKEYERTLDAEVARYLAHGLLHLLGYDHERPKDAQKMARTEERLLGESGMVGDAVAPRARKLMT</sequence>
<evidence type="ECO:0000256" key="3">
    <source>
        <dbReference type="ARBA" id="ARBA00022723"/>
    </source>
</evidence>
<proteinExistence type="inferred from homology"/>
<dbReference type="InterPro" id="IPR011051">
    <property type="entry name" value="RmlC_Cupin_sf"/>
</dbReference>
<evidence type="ECO:0000256" key="4">
    <source>
        <dbReference type="ARBA" id="ARBA00022759"/>
    </source>
</evidence>
<dbReference type="PANTHER" id="PTHR46986">
    <property type="entry name" value="ENDORIBONUCLEASE YBEY, CHLOROPLASTIC"/>
    <property type="match status" value="1"/>
</dbReference>
<feature type="binding site" evidence="7">
    <location>
        <position position="256"/>
    </location>
    <ligand>
        <name>Zn(2+)</name>
        <dbReference type="ChEBI" id="CHEBI:29105"/>
        <note>catalytic</note>
    </ligand>
</feature>
<keyword evidence="10" id="KW-1185">Reference proteome</keyword>
<keyword evidence="7" id="KW-0698">rRNA processing</keyword>
<dbReference type="SUPFAM" id="SSF55486">
    <property type="entry name" value="Metalloproteases ('zincins'), catalytic domain"/>
    <property type="match status" value="1"/>
</dbReference>
<gene>
    <name evidence="7 9" type="primary">ybeY</name>
    <name evidence="9" type="ORF">OV287_35395</name>
</gene>
<feature type="binding site" evidence="7">
    <location>
        <position position="260"/>
    </location>
    <ligand>
        <name>Zn(2+)</name>
        <dbReference type="ChEBI" id="CHEBI:29105"/>
        <note>catalytic</note>
    </ligand>
</feature>
<evidence type="ECO:0000259" key="8">
    <source>
        <dbReference type="Pfam" id="PF07883"/>
    </source>
</evidence>
<dbReference type="EMBL" id="JAPNKA010000001">
    <property type="protein sequence ID" value="MCY1079753.1"/>
    <property type="molecule type" value="Genomic_DNA"/>
</dbReference>
<dbReference type="Gene3D" id="3.40.390.30">
    <property type="entry name" value="Metalloproteases ('zincins'), catalytic domain"/>
    <property type="match status" value="1"/>
</dbReference>
<keyword evidence="7" id="KW-0690">Ribosome biogenesis</keyword>
<dbReference type="RefSeq" id="WP_267538450.1">
    <property type="nucleotide sequence ID" value="NZ_JAPNKA010000001.1"/>
</dbReference>
<protein>
    <recommendedName>
        <fullName evidence="7">Endoribonuclease YbeY</fullName>
        <ecNumber evidence="7">3.1.-.-</ecNumber>
    </recommendedName>
</protein>
<dbReference type="PROSITE" id="PS01306">
    <property type="entry name" value="UPF0054"/>
    <property type="match status" value="1"/>
</dbReference>
<dbReference type="NCBIfam" id="TIGR00043">
    <property type="entry name" value="rRNA maturation RNase YbeY"/>
    <property type="match status" value="1"/>
</dbReference>
<organism evidence="9 10">
    <name type="scientific">Archangium lansingense</name>
    <dbReference type="NCBI Taxonomy" id="2995310"/>
    <lineage>
        <taxon>Bacteria</taxon>
        <taxon>Pseudomonadati</taxon>
        <taxon>Myxococcota</taxon>
        <taxon>Myxococcia</taxon>
        <taxon>Myxococcales</taxon>
        <taxon>Cystobacterineae</taxon>
        <taxon>Archangiaceae</taxon>
        <taxon>Archangium</taxon>
    </lineage>
</organism>
<comment type="cofactor">
    <cofactor evidence="7">
        <name>Zn(2+)</name>
        <dbReference type="ChEBI" id="CHEBI:29105"/>
    </cofactor>
    <text evidence="7">Binds 1 zinc ion.</text>
</comment>
<evidence type="ECO:0000256" key="7">
    <source>
        <dbReference type="HAMAP-Rule" id="MF_00009"/>
    </source>
</evidence>
<dbReference type="SUPFAM" id="SSF51182">
    <property type="entry name" value="RmlC-like cupins"/>
    <property type="match status" value="1"/>
</dbReference>
<comment type="caution">
    <text evidence="9">The sequence shown here is derived from an EMBL/GenBank/DDBJ whole genome shotgun (WGS) entry which is preliminary data.</text>
</comment>